<protein>
    <submittedName>
        <fullName evidence="4">AmiR/NasT family two-component response regulator</fullName>
    </submittedName>
</protein>
<evidence type="ECO:0000313" key="4">
    <source>
        <dbReference type="EMBL" id="MEH2554646.1"/>
    </source>
</evidence>
<dbReference type="InterPro" id="IPR008327">
    <property type="entry name" value="Sig_transdc_resp-reg_antiterm"/>
</dbReference>
<dbReference type="PIRSF" id="PIRSF036382">
    <property type="entry name" value="RR_antiterm"/>
    <property type="match status" value="1"/>
</dbReference>
<name>A0ABU8B970_9BRAD</name>
<sequence>MSKPSSFSLRGRRALVAVKDERDLSIVRRQFERLGIDIFTWEPGWEPGGALECHPDVALIDDEFLPLTSPAQRALPGRCPVIALLGTETPSRLKLVLELDPASFLVKPLRSAGIYAALVMAFERTERTNELKQHVVKLEERLRSRRVVLAAVLQVMHSHSIAEPAAFALIRRAAMEQRKTIEQMSAEIAANGSLPRATG</sequence>
<dbReference type="RefSeq" id="WP_334479446.1">
    <property type="nucleotide sequence ID" value="NZ_JAZHRV010000001.1"/>
</dbReference>
<feature type="modified residue" description="4-aspartylphosphate" evidence="1">
    <location>
        <position position="61"/>
    </location>
</feature>
<proteinExistence type="predicted"/>
<dbReference type="InterPro" id="IPR036388">
    <property type="entry name" value="WH-like_DNA-bd_sf"/>
</dbReference>
<dbReference type="SMART" id="SM01012">
    <property type="entry name" value="ANTAR"/>
    <property type="match status" value="1"/>
</dbReference>
<reference evidence="4 5" key="1">
    <citation type="submission" date="2024-02" db="EMBL/GenBank/DDBJ databases">
        <title>Adaptive strategies in a cosmopolitan and abundant soil bacterium.</title>
        <authorList>
            <person name="Carini P."/>
        </authorList>
    </citation>
    <scope>NUCLEOTIDE SEQUENCE [LARGE SCALE GENOMIC DNA]</scope>
    <source>
        <strain evidence="4 5">AZCC 1608</strain>
    </source>
</reference>
<feature type="domain" description="Response regulatory" evidence="2">
    <location>
        <begin position="13"/>
        <end position="122"/>
    </location>
</feature>
<keyword evidence="1" id="KW-0597">Phosphoprotein</keyword>
<keyword evidence="5" id="KW-1185">Reference proteome</keyword>
<dbReference type="InterPro" id="IPR049021">
    <property type="entry name" value="AmiR_N"/>
</dbReference>
<evidence type="ECO:0000313" key="5">
    <source>
        <dbReference type="Proteomes" id="UP001364224"/>
    </source>
</evidence>
<dbReference type="PROSITE" id="PS50921">
    <property type="entry name" value="ANTAR"/>
    <property type="match status" value="1"/>
</dbReference>
<dbReference type="InterPro" id="IPR005561">
    <property type="entry name" value="ANTAR"/>
</dbReference>
<evidence type="ECO:0000259" key="2">
    <source>
        <dbReference type="PROSITE" id="PS50110"/>
    </source>
</evidence>
<evidence type="ECO:0000256" key="1">
    <source>
        <dbReference type="PROSITE-ProRule" id="PRU00169"/>
    </source>
</evidence>
<dbReference type="Gene3D" id="1.10.10.10">
    <property type="entry name" value="Winged helix-like DNA-binding domain superfamily/Winged helix DNA-binding domain"/>
    <property type="match status" value="1"/>
</dbReference>
<dbReference type="Gene3D" id="3.40.50.2300">
    <property type="match status" value="1"/>
</dbReference>
<dbReference type="Proteomes" id="UP001364224">
    <property type="component" value="Unassembled WGS sequence"/>
</dbReference>
<gene>
    <name evidence="4" type="ORF">V1286_002175</name>
</gene>
<feature type="domain" description="ANTAR" evidence="3">
    <location>
        <begin position="128"/>
        <end position="189"/>
    </location>
</feature>
<dbReference type="InterPro" id="IPR011006">
    <property type="entry name" value="CheY-like_superfamily"/>
</dbReference>
<dbReference type="Pfam" id="PF21332">
    <property type="entry name" value="AmiR_N"/>
    <property type="match status" value="1"/>
</dbReference>
<dbReference type="Pfam" id="PF03861">
    <property type="entry name" value="ANTAR"/>
    <property type="match status" value="1"/>
</dbReference>
<evidence type="ECO:0000259" key="3">
    <source>
        <dbReference type="PROSITE" id="PS50921"/>
    </source>
</evidence>
<dbReference type="InterPro" id="IPR001789">
    <property type="entry name" value="Sig_transdc_resp-reg_receiver"/>
</dbReference>
<dbReference type="PROSITE" id="PS50110">
    <property type="entry name" value="RESPONSE_REGULATORY"/>
    <property type="match status" value="1"/>
</dbReference>
<dbReference type="EMBL" id="JAZHRV010000001">
    <property type="protein sequence ID" value="MEH2554646.1"/>
    <property type="molecule type" value="Genomic_DNA"/>
</dbReference>
<comment type="caution">
    <text evidence="4">The sequence shown here is derived from an EMBL/GenBank/DDBJ whole genome shotgun (WGS) entry which is preliminary data.</text>
</comment>
<organism evidence="4 5">
    <name type="scientific">Bradyrhizobium algeriense</name>
    <dbReference type="NCBI Taxonomy" id="634784"/>
    <lineage>
        <taxon>Bacteria</taxon>
        <taxon>Pseudomonadati</taxon>
        <taxon>Pseudomonadota</taxon>
        <taxon>Alphaproteobacteria</taxon>
        <taxon>Hyphomicrobiales</taxon>
        <taxon>Nitrobacteraceae</taxon>
        <taxon>Bradyrhizobium</taxon>
    </lineage>
</organism>
<dbReference type="SUPFAM" id="SSF52172">
    <property type="entry name" value="CheY-like"/>
    <property type="match status" value="1"/>
</dbReference>
<accession>A0ABU8B970</accession>